<protein>
    <submittedName>
        <fullName evidence="1">Uncharacterized protein</fullName>
    </submittedName>
</protein>
<reference evidence="1" key="1">
    <citation type="journal article" date="2020" name="Nat. Commun.">
        <title>Large-scale genome sequencing of mycorrhizal fungi provides insights into the early evolution of symbiotic traits.</title>
        <authorList>
            <person name="Miyauchi S."/>
            <person name="Kiss E."/>
            <person name="Kuo A."/>
            <person name="Drula E."/>
            <person name="Kohler A."/>
            <person name="Sanchez-Garcia M."/>
            <person name="Morin E."/>
            <person name="Andreopoulos B."/>
            <person name="Barry K.W."/>
            <person name="Bonito G."/>
            <person name="Buee M."/>
            <person name="Carver A."/>
            <person name="Chen C."/>
            <person name="Cichocki N."/>
            <person name="Clum A."/>
            <person name="Culley D."/>
            <person name="Crous P.W."/>
            <person name="Fauchery L."/>
            <person name="Girlanda M."/>
            <person name="Hayes R.D."/>
            <person name="Keri Z."/>
            <person name="LaButti K."/>
            <person name="Lipzen A."/>
            <person name="Lombard V."/>
            <person name="Magnuson J."/>
            <person name="Maillard F."/>
            <person name="Murat C."/>
            <person name="Nolan M."/>
            <person name="Ohm R.A."/>
            <person name="Pangilinan J."/>
            <person name="Pereira M.F."/>
            <person name="Perotto S."/>
            <person name="Peter M."/>
            <person name="Pfister S."/>
            <person name="Riley R."/>
            <person name="Sitrit Y."/>
            <person name="Stielow J.B."/>
            <person name="Szollosi G."/>
            <person name="Zifcakova L."/>
            <person name="Stursova M."/>
            <person name="Spatafora J.W."/>
            <person name="Tedersoo L."/>
            <person name="Vaario L.M."/>
            <person name="Yamada A."/>
            <person name="Yan M."/>
            <person name="Wang P."/>
            <person name="Xu J."/>
            <person name="Bruns T."/>
            <person name="Baldrian P."/>
            <person name="Vilgalys R."/>
            <person name="Dunand C."/>
            <person name="Henrissat B."/>
            <person name="Grigoriev I.V."/>
            <person name="Hibbett D."/>
            <person name="Nagy L.G."/>
            <person name="Martin F.M."/>
        </authorList>
    </citation>
    <scope>NUCLEOTIDE SEQUENCE</scope>
    <source>
        <strain evidence="1">UP504</strain>
    </source>
</reference>
<name>A0A9P6DKK7_9AGAM</name>
<gene>
    <name evidence="1" type="ORF">BS47DRAFT_1367520</name>
</gene>
<evidence type="ECO:0000313" key="2">
    <source>
        <dbReference type="Proteomes" id="UP000886523"/>
    </source>
</evidence>
<comment type="caution">
    <text evidence="1">The sequence shown here is derived from an EMBL/GenBank/DDBJ whole genome shotgun (WGS) entry which is preliminary data.</text>
</comment>
<proteinExistence type="predicted"/>
<evidence type="ECO:0000313" key="1">
    <source>
        <dbReference type="EMBL" id="KAF9506241.1"/>
    </source>
</evidence>
<dbReference type="Proteomes" id="UP000886523">
    <property type="component" value="Unassembled WGS sequence"/>
</dbReference>
<dbReference type="EMBL" id="MU129119">
    <property type="protein sequence ID" value="KAF9506241.1"/>
    <property type="molecule type" value="Genomic_DNA"/>
</dbReference>
<accession>A0A9P6DKK7</accession>
<keyword evidence="2" id="KW-1185">Reference proteome</keyword>
<sequence>MTYIHPFPAIPIPLLHPCGYLVMQQCQSLLSPLVHWDRLEVCNQVSIQERSIPVPAPAPIHLNLSIQQEFDMEAEEDIGDAVPPPWLKPVHLGEIELVQTLIVLDVKQLLQQQMTHMAMQVGDAVFRGLELIEGHCLVCLCWGIMMREHKTVECERFPGVEQFYGWKKRMFLDKNEEGYCYHCLFDADDGRHMHRVGDGKEEHCRFEDVVGPLGCMVRKSQGLRKRLGSFMGDSSLEEVEGYERWLLKRLGDNHRETHASTRLVRWFYDVFKGKEMPEI</sequence>
<organism evidence="1 2">
    <name type="scientific">Hydnum rufescens UP504</name>
    <dbReference type="NCBI Taxonomy" id="1448309"/>
    <lineage>
        <taxon>Eukaryota</taxon>
        <taxon>Fungi</taxon>
        <taxon>Dikarya</taxon>
        <taxon>Basidiomycota</taxon>
        <taxon>Agaricomycotina</taxon>
        <taxon>Agaricomycetes</taxon>
        <taxon>Cantharellales</taxon>
        <taxon>Hydnaceae</taxon>
        <taxon>Hydnum</taxon>
    </lineage>
</organism>
<dbReference type="AlphaFoldDB" id="A0A9P6DKK7"/>